<dbReference type="PANTHER" id="PTHR23099:SF0">
    <property type="entry name" value="GERM CELL NUCLEAR ACIDIC PROTEIN"/>
    <property type="match status" value="1"/>
</dbReference>
<dbReference type="GeneID" id="30016942"/>
<dbReference type="Proteomes" id="UP000076744">
    <property type="component" value="Unassembled WGS sequence"/>
</dbReference>
<feature type="region of interest" description="Disordered" evidence="1">
    <location>
        <begin position="273"/>
        <end position="313"/>
    </location>
</feature>
<protein>
    <recommendedName>
        <fullName evidence="2">SprT-like domain-containing protein</fullName>
    </recommendedName>
</protein>
<dbReference type="SMART" id="SM00731">
    <property type="entry name" value="SprT"/>
    <property type="match status" value="1"/>
</dbReference>
<name>A0A162N0X0_CORFA</name>
<sequence length="610" mass="68004">MSRLIDQLAHHDEPEDEPTTQELPKIRLEPKTPMRRRELVPRSTVQTSTRRVRRLDGEKLAAANPLFQPWTTESSKKVLDFSRNLSPRKAELKMRNPLMGDAVLANRRQTRQAANTTLLGSTMLHSTVSDHDSASTSFSEVDMGDVTLPASLQLASHPTELSQRMARLNKDNCVTILEDSISLDSAGLEDDGQTIKAGLSRSSETIITESISLPLSPQDANVQHHVDILRPQFSQMSVPAMDSAEKENTDVIDIPVVNEDRLVEQLADEQLWGNESSNDSETPGFGITLSRQPLTSPRKARGVPQPPHTPTRDEFWRQSLVDCWNDEHSPRKALKAAIRSPFKQAGPTKANKMSFEAAKSTLAVQFLKELDHQVTDGKITQLSESTGGVKIEWSKTLNTTAGRANWKKETVRTAPSDGTDAIVTYNHYASIELAEKVIDDESRLLNVLAHEFCHLANFMISGITNNPHGKGFKHWAAKCSRAFSSRGIKVTTKHSYEIDFKYVWQCGGCSCNYKRHSKSINPEKHRCSGCHGKLVQIKPVPRNGGNPNEYQLFIKNEMKTLRQENPGSPQKVILQKAAEKWVKRSKLSGSQPAQEVGDIVAQLHGLSLRE</sequence>
<dbReference type="OrthoDB" id="20772at2759"/>
<evidence type="ECO:0000313" key="3">
    <source>
        <dbReference type="EMBL" id="OAA73749.1"/>
    </source>
</evidence>
<keyword evidence="4" id="KW-1185">Reference proteome</keyword>
<dbReference type="CDD" id="cd00084">
    <property type="entry name" value="HMG-box_SF"/>
    <property type="match status" value="1"/>
</dbReference>
<feature type="domain" description="SprT-like" evidence="2">
    <location>
        <begin position="368"/>
        <end position="537"/>
    </location>
</feature>
<dbReference type="EMBL" id="AZHB01000001">
    <property type="protein sequence ID" value="OAA73749.1"/>
    <property type="molecule type" value="Genomic_DNA"/>
</dbReference>
<dbReference type="GO" id="GO:0005634">
    <property type="term" value="C:nucleus"/>
    <property type="evidence" value="ECO:0007669"/>
    <property type="project" value="TreeGrafter"/>
</dbReference>
<reference evidence="3 4" key="1">
    <citation type="journal article" date="2016" name="Genome Biol. Evol.">
        <title>Divergent and convergent evolution of fungal pathogenicity.</title>
        <authorList>
            <person name="Shang Y."/>
            <person name="Xiao G."/>
            <person name="Zheng P."/>
            <person name="Cen K."/>
            <person name="Zhan S."/>
            <person name="Wang C."/>
        </authorList>
    </citation>
    <scope>NUCLEOTIDE SEQUENCE [LARGE SCALE GENOMIC DNA]</scope>
    <source>
        <strain evidence="3 4">ARSEF 2679</strain>
    </source>
</reference>
<evidence type="ECO:0000259" key="2">
    <source>
        <dbReference type="SMART" id="SM00731"/>
    </source>
</evidence>
<dbReference type="GO" id="GO:0006950">
    <property type="term" value="P:response to stress"/>
    <property type="evidence" value="ECO:0007669"/>
    <property type="project" value="UniProtKB-ARBA"/>
</dbReference>
<organism evidence="3 4">
    <name type="scientific">Cordyceps fumosorosea (strain ARSEF 2679)</name>
    <name type="common">Isaria fumosorosea</name>
    <dbReference type="NCBI Taxonomy" id="1081104"/>
    <lineage>
        <taxon>Eukaryota</taxon>
        <taxon>Fungi</taxon>
        <taxon>Dikarya</taxon>
        <taxon>Ascomycota</taxon>
        <taxon>Pezizomycotina</taxon>
        <taxon>Sordariomycetes</taxon>
        <taxon>Hypocreomycetidae</taxon>
        <taxon>Hypocreales</taxon>
        <taxon>Cordycipitaceae</taxon>
        <taxon>Cordyceps</taxon>
    </lineage>
</organism>
<evidence type="ECO:0000256" key="1">
    <source>
        <dbReference type="SAM" id="MobiDB-lite"/>
    </source>
</evidence>
<accession>A0A162N0X0</accession>
<evidence type="ECO:0000313" key="4">
    <source>
        <dbReference type="Proteomes" id="UP000076744"/>
    </source>
</evidence>
<feature type="region of interest" description="Disordered" evidence="1">
    <location>
        <begin position="1"/>
        <end position="22"/>
    </location>
</feature>
<dbReference type="InterPro" id="IPR006640">
    <property type="entry name" value="SprT-like_domain"/>
</dbReference>
<gene>
    <name evidence="3" type="ORF">ISF_00650</name>
</gene>
<dbReference type="InterPro" id="IPR036910">
    <property type="entry name" value="HMG_box_dom_sf"/>
</dbReference>
<comment type="caution">
    <text evidence="3">The sequence shown here is derived from an EMBL/GenBank/DDBJ whole genome shotgun (WGS) entry which is preliminary data.</text>
</comment>
<dbReference type="SUPFAM" id="SSF47095">
    <property type="entry name" value="HMG-box"/>
    <property type="match status" value="1"/>
</dbReference>
<dbReference type="AlphaFoldDB" id="A0A162N0X0"/>
<dbReference type="Pfam" id="PF10263">
    <property type="entry name" value="SprT-like"/>
    <property type="match status" value="1"/>
</dbReference>
<dbReference type="RefSeq" id="XP_018708707.1">
    <property type="nucleotide sequence ID" value="XM_018844257.1"/>
</dbReference>
<dbReference type="STRING" id="1081104.A0A162N0X0"/>
<proteinExistence type="predicted"/>
<dbReference type="PANTHER" id="PTHR23099">
    <property type="entry name" value="TRANSCRIPTIONAL REGULATOR"/>
    <property type="match status" value="1"/>
</dbReference>